<dbReference type="UniPathway" id="UPA00538">
    <property type="reaction ID" value="UER00592"/>
</dbReference>
<keyword evidence="2 6" id="KW-0963">Cytoplasm</keyword>
<comment type="caution">
    <text evidence="12">The sequence shown here is derived from an EMBL/GenBank/DDBJ whole genome shotgun (WGS) entry which is preliminary data.</text>
</comment>
<dbReference type="Pfam" id="PF21948">
    <property type="entry name" value="LplA-B_cat"/>
    <property type="match status" value="1"/>
</dbReference>
<comment type="similarity">
    <text evidence="6 7">Belongs to the LipB family.</text>
</comment>
<gene>
    <name evidence="6 12" type="primary">lipB</name>
    <name evidence="12" type="ORF">NATSA_03475</name>
</gene>
<dbReference type="InterPro" id="IPR004143">
    <property type="entry name" value="BPL_LPL_catalytic"/>
</dbReference>
<evidence type="ECO:0000256" key="4">
    <source>
        <dbReference type="ARBA" id="ARBA00023315"/>
    </source>
</evidence>
<dbReference type="PROSITE" id="PS51733">
    <property type="entry name" value="BPL_LPL_CATALYTIC"/>
    <property type="match status" value="1"/>
</dbReference>
<accession>A0A8J7UUQ5</accession>
<evidence type="ECO:0000313" key="13">
    <source>
        <dbReference type="Proteomes" id="UP000673975"/>
    </source>
</evidence>
<evidence type="ECO:0000256" key="7">
    <source>
        <dbReference type="PIRNR" id="PIRNR016262"/>
    </source>
</evidence>
<organism evidence="12 13">
    <name type="scientific">Natronogracilivirga saccharolytica</name>
    <dbReference type="NCBI Taxonomy" id="2812953"/>
    <lineage>
        <taxon>Bacteria</taxon>
        <taxon>Pseudomonadati</taxon>
        <taxon>Balneolota</taxon>
        <taxon>Balneolia</taxon>
        <taxon>Balneolales</taxon>
        <taxon>Cyclonatronaceae</taxon>
        <taxon>Natronogracilivirga</taxon>
    </lineage>
</organism>
<protein>
    <recommendedName>
        <fullName evidence="6 7">Octanoyltransferase</fullName>
        <ecNumber evidence="6 7">2.3.1.181</ecNumber>
    </recommendedName>
    <alternativeName>
        <fullName evidence="6">Lipoate-protein ligase B</fullName>
    </alternativeName>
    <alternativeName>
        <fullName evidence="6">Lipoyl/octanoyl transferase</fullName>
    </alternativeName>
    <alternativeName>
        <fullName evidence="6">Octanoyl-[acyl-carrier-protein]-protein N-octanoyltransferase</fullName>
    </alternativeName>
</protein>
<dbReference type="EMBL" id="JAFIDN010000002">
    <property type="protein sequence ID" value="MBP3191716.1"/>
    <property type="molecule type" value="Genomic_DNA"/>
</dbReference>
<dbReference type="PANTHER" id="PTHR10993:SF12">
    <property type="entry name" value="OCTANOYLTRANSFERASE"/>
    <property type="match status" value="1"/>
</dbReference>
<evidence type="ECO:0000256" key="2">
    <source>
        <dbReference type="ARBA" id="ARBA00022490"/>
    </source>
</evidence>
<feature type="domain" description="BPL/LPL catalytic" evidence="11">
    <location>
        <begin position="52"/>
        <end position="234"/>
    </location>
</feature>
<dbReference type="RefSeq" id="WP_210510436.1">
    <property type="nucleotide sequence ID" value="NZ_JAFIDN010000002.1"/>
</dbReference>
<feature type="binding site" evidence="6 9">
    <location>
        <begin position="97"/>
        <end position="104"/>
    </location>
    <ligand>
        <name>substrate</name>
    </ligand>
</feature>
<comment type="pathway">
    <text evidence="1 6 7">Protein modification; protein lipoylation via endogenous pathway; protein N(6)-(lipoyl)lysine from octanoyl-[acyl-carrier-protein]: step 1/2.</text>
</comment>
<dbReference type="InterPro" id="IPR020605">
    <property type="entry name" value="Octanoyltransferase_CS"/>
</dbReference>
<dbReference type="GO" id="GO:0009249">
    <property type="term" value="P:protein lipoylation"/>
    <property type="evidence" value="ECO:0007669"/>
    <property type="project" value="InterPro"/>
</dbReference>
<comment type="miscellaneous">
    <text evidence="6">In the reaction, the free carboxyl group of octanoic acid is attached via an amide linkage to the epsilon-amino group of a specific lysine residue of lipoyl domains of lipoate-dependent enzymes.</text>
</comment>
<feature type="binding site" evidence="6 9">
    <location>
        <begin position="164"/>
        <end position="166"/>
    </location>
    <ligand>
        <name>substrate</name>
    </ligand>
</feature>
<sequence length="241" mass="26804">MKRIVKHRDLGALSYNEAWRLQESLQQKLIDRKKRDAGNGINTGESQESAEELPSGYLLFVEHPHVYTIGKSGKWENLLFTPDILQKKGIEVVKTDRGGDITYHGPGQLVGYPVFDLEHFGTGVARYIELLEEVIIRTASEYGIDAGRVPSRTGVWVGNSKLCAMGIKCSRYVSMHGFALNVRTDLEFYHGIIPCGINDGGVTSFEKILGKAPSMNEIKEHLLGRFESLFDCKIDAVSESG</sequence>
<keyword evidence="3 6" id="KW-0808">Transferase</keyword>
<evidence type="ECO:0000256" key="9">
    <source>
        <dbReference type="PIRSR" id="PIRSR016262-2"/>
    </source>
</evidence>
<dbReference type="CDD" id="cd16444">
    <property type="entry name" value="LipB"/>
    <property type="match status" value="1"/>
</dbReference>
<dbReference type="NCBIfam" id="NF010925">
    <property type="entry name" value="PRK14345.1"/>
    <property type="match status" value="1"/>
</dbReference>
<dbReference type="AlphaFoldDB" id="A0A8J7UUQ5"/>
<dbReference type="Proteomes" id="UP000673975">
    <property type="component" value="Unassembled WGS sequence"/>
</dbReference>
<evidence type="ECO:0000256" key="1">
    <source>
        <dbReference type="ARBA" id="ARBA00004821"/>
    </source>
</evidence>
<keyword evidence="4 6" id="KW-0012">Acyltransferase</keyword>
<dbReference type="InterPro" id="IPR000544">
    <property type="entry name" value="Octanoyltransferase"/>
</dbReference>
<dbReference type="NCBIfam" id="TIGR00214">
    <property type="entry name" value="lipB"/>
    <property type="match status" value="1"/>
</dbReference>
<feature type="active site" description="Acyl-thioester intermediate" evidence="6 8">
    <location>
        <position position="195"/>
    </location>
</feature>
<comment type="function">
    <text evidence="5 6 7">Catalyzes the transfer of endogenously produced octanoic acid from octanoyl-acyl-carrier-protein onto the lipoyl domains of lipoate-dependent enzymes. Lipoyl-ACP can also act as a substrate although octanoyl-ACP is likely to be the physiological substrate.</text>
</comment>
<evidence type="ECO:0000259" key="11">
    <source>
        <dbReference type="PROSITE" id="PS51733"/>
    </source>
</evidence>
<dbReference type="HAMAP" id="MF_00013">
    <property type="entry name" value="LipB"/>
    <property type="match status" value="1"/>
</dbReference>
<comment type="catalytic activity">
    <reaction evidence="6 7">
        <text>octanoyl-[ACP] + L-lysyl-[protein] = N(6)-octanoyl-L-lysyl-[protein] + holo-[ACP] + H(+)</text>
        <dbReference type="Rhea" id="RHEA:17665"/>
        <dbReference type="Rhea" id="RHEA-COMP:9636"/>
        <dbReference type="Rhea" id="RHEA-COMP:9685"/>
        <dbReference type="Rhea" id="RHEA-COMP:9752"/>
        <dbReference type="Rhea" id="RHEA-COMP:9928"/>
        <dbReference type="ChEBI" id="CHEBI:15378"/>
        <dbReference type="ChEBI" id="CHEBI:29969"/>
        <dbReference type="ChEBI" id="CHEBI:64479"/>
        <dbReference type="ChEBI" id="CHEBI:78463"/>
        <dbReference type="ChEBI" id="CHEBI:78809"/>
        <dbReference type="EC" id="2.3.1.181"/>
    </reaction>
</comment>
<dbReference type="SUPFAM" id="SSF55681">
    <property type="entry name" value="Class II aaRS and biotin synthetases"/>
    <property type="match status" value="1"/>
</dbReference>
<proteinExistence type="inferred from homology"/>
<feature type="binding site" evidence="6 9">
    <location>
        <begin position="177"/>
        <end position="179"/>
    </location>
    <ligand>
        <name>substrate</name>
    </ligand>
</feature>
<evidence type="ECO:0000256" key="8">
    <source>
        <dbReference type="PIRSR" id="PIRSR016262-1"/>
    </source>
</evidence>
<dbReference type="Gene3D" id="3.30.930.10">
    <property type="entry name" value="Bira Bifunctional Protein, Domain 2"/>
    <property type="match status" value="1"/>
</dbReference>
<dbReference type="GO" id="GO:0005737">
    <property type="term" value="C:cytoplasm"/>
    <property type="evidence" value="ECO:0007669"/>
    <property type="project" value="UniProtKB-SubCell"/>
</dbReference>
<dbReference type="InterPro" id="IPR045864">
    <property type="entry name" value="aa-tRNA-synth_II/BPL/LPL"/>
</dbReference>
<comment type="subcellular location">
    <subcellularLocation>
        <location evidence="6">Cytoplasm</location>
    </subcellularLocation>
</comment>
<keyword evidence="13" id="KW-1185">Reference proteome</keyword>
<dbReference type="PANTHER" id="PTHR10993">
    <property type="entry name" value="OCTANOYLTRANSFERASE"/>
    <property type="match status" value="1"/>
</dbReference>
<dbReference type="GO" id="GO:0033819">
    <property type="term" value="F:lipoyl(octanoyl) transferase activity"/>
    <property type="evidence" value="ECO:0007669"/>
    <property type="project" value="UniProtKB-EC"/>
</dbReference>
<evidence type="ECO:0000256" key="5">
    <source>
        <dbReference type="ARBA" id="ARBA00024732"/>
    </source>
</evidence>
<evidence type="ECO:0000256" key="10">
    <source>
        <dbReference type="PIRSR" id="PIRSR016262-3"/>
    </source>
</evidence>
<evidence type="ECO:0000313" key="12">
    <source>
        <dbReference type="EMBL" id="MBP3191716.1"/>
    </source>
</evidence>
<dbReference type="EC" id="2.3.1.181" evidence="6 7"/>
<evidence type="ECO:0000256" key="3">
    <source>
        <dbReference type="ARBA" id="ARBA00022679"/>
    </source>
</evidence>
<dbReference type="PIRSF" id="PIRSF016262">
    <property type="entry name" value="LPLase"/>
    <property type="match status" value="1"/>
</dbReference>
<evidence type="ECO:0000256" key="6">
    <source>
        <dbReference type="HAMAP-Rule" id="MF_00013"/>
    </source>
</evidence>
<name>A0A8J7UUQ5_9BACT</name>
<reference evidence="12" key="1">
    <citation type="submission" date="2021-02" db="EMBL/GenBank/DDBJ databases">
        <title>Natronogracilivirga saccharolytica gen. nov. sp. nov. a new anaerobic, haloalkiliphilic carbohydrate-fermenting bacterium from soda lake and proposing of Cyclonatronumiaceae fam. nov. in the phylum Balneolaeota.</title>
        <authorList>
            <person name="Zhilina T.N."/>
            <person name="Sorokin D.Y."/>
            <person name="Zavarzina D.G."/>
            <person name="Toshchakov S.V."/>
            <person name="Kublanov I.V."/>
        </authorList>
    </citation>
    <scope>NUCLEOTIDE SEQUENCE</scope>
    <source>
        <strain evidence="12">Z-1702</strain>
    </source>
</reference>
<feature type="site" description="Lowers pKa of active site Cys" evidence="6 10">
    <location>
        <position position="161"/>
    </location>
</feature>
<dbReference type="PROSITE" id="PS01313">
    <property type="entry name" value="LIPB"/>
    <property type="match status" value="1"/>
</dbReference>